<dbReference type="RefSeq" id="WP_377566374.1">
    <property type="nucleotide sequence ID" value="NZ_JBHTMP010000002.1"/>
</dbReference>
<reference evidence="3" key="1">
    <citation type="journal article" date="2019" name="Int. J. Syst. Evol. Microbiol.">
        <title>The Global Catalogue of Microorganisms (GCM) 10K type strain sequencing project: providing services to taxonomists for standard genome sequencing and annotation.</title>
        <authorList>
            <consortium name="The Broad Institute Genomics Platform"/>
            <consortium name="The Broad Institute Genome Sequencing Center for Infectious Disease"/>
            <person name="Wu L."/>
            <person name="Ma J."/>
        </authorList>
    </citation>
    <scope>NUCLEOTIDE SEQUENCE [LARGE SCALE GENOMIC DNA]</scope>
    <source>
        <strain evidence="3">JCM 31037</strain>
    </source>
</reference>
<organism evidence="2 3">
    <name type="scientific">Micromonospora sonneratiae</name>
    <dbReference type="NCBI Taxonomy" id="1184706"/>
    <lineage>
        <taxon>Bacteria</taxon>
        <taxon>Bacillati</taxon>
        <taxon>Actinomycetota</taxon>
        <taxon>Actinomycetes</taxon>
        <taxon>Micromonosporales</taxon>
        <taxon>Micromonosporaceae</taxon>
        <taxon>Micromonospora</taxon>
    </lineage>
</organism>
<proteinExistence type="predicted"/>
<comment type="caution">
    <text evidence="2">The sequence shown here is derived from an EMBL/GenBank/DDBJ whole genome shotgun (WGS) entry which is preliminary data.</text>
</comment>
<accession>A0ABW3Y8K2</accession>
<dbReference type="Proteomes" id="UP001597260">
    <property type="component" value="Unassembled WGS sequence"/>
</dbReference>
<gene>
    <name evidence="2" type="ORF">ACFQ4H_02305</name>
</gene>
<evidence type="ECO:0000313" key="3">
    <source>
        <dbReference type="Proteomes" id="UP001597260"/>
    </source>
</evidence>
<evidence type="ECO:0008006" key="4">
    <source>
        <dbReference type="Google" id="ProtNLM"/>
    </source>
</evidence>
<feature type="compositionally biased region" description="Basic and acidic residues" evidence="1">
    <location>
        <begin position="1"/>
        <end position="10"/>
    </location>
</feature>
<feature type="region of interest" description="Disordered" evidence="1">
    <location>
        <begin position="1"/>
        <end position="53"/>
    </location>
</feature>
<protein>
    <recommendedName>
        <fullName evidence="4">Sigma-70, region 4</fullName>
    </recommendedName>
</protein>
<evidence type="ECO:0000256" key="1">
    <source>
        <dbReference type="SAM" id="MobiDB-lite"/>
    </source>
</evidence>
<name>A0ABW3Y8K2_9ACTN</name>
<evidence type="ECO:0000313" key="2">
    <source>
        <dbReference type="EMBL" id="MFD1319916.1"/>
    </source>
</evidence>
<sequence length="181" mass="19672">MRIRLEDLPGHEGLVGLRMPDGSLTVAPEAQPDEPADTPRTGRTGAATDEHAPTPTAYRAMCSCGWTGSRDHPPTEEGTWSVTSEWSQHMKPLWAAAAPAWLLNRSDTLRDSVADLTTTWPLQALGVLAEVERWQKPLIERAVVAAREAGASWSEIGTALGITKQSAHERFNAAVRRTSPD</sequence>
<dbReference type="EMBL" id="JBHTMP010000002">
    <property type="protein sequence ID" value="MFD1319916.1"/>
    <property type="molecule type" value="Genomic_DNA"/>
</dbReference>
<keyword evidence="3" id="KW-1185">Reference proteome</keyword>